<dbReference type="AlphaFoldDB" id="A0A6J7G4U1"/>
<gene>
    <name evidence="1" type="ORF">UFOPK3516_01033</name>
</gene>
<evidence type="ECO:0000313" key="1">
    <source>
        <dbReference type="EMBL" id="CAB4903061.1"/>
    </source>
</evidence>
<reference evidence="1" key="1">
    <citation type="submission" date="2020-05" db="EMBL/GenBank/DDBJ databases">
        <authorList>
            <person name="Chiriac C."/>
            <person name="Salcher M."/>
            <person name="Ghai R."/>
            <person name="Kavagutti S V."/>
        </authorList>
    </citation>
    <scope>NUCLEOTIDE SEQUENCE</scope>
</reference>
<name>A0A6J7G4U1_9ZZZZ</name>
<protein>
    <submittedName>
        <fullName evidence="1">Unannotated protein</fullName>
    </submittedName>
</protein>
<dbReference type="EMBL" id="CAFBMB010000080">
    <property type="protein sequence ID" value="CAB4903061.1"/>
    <property type="molecule type" value="Genomic_DNA"/>
</dbReference>
<proteinExistence type="predicted"/>
<accession>A0A6J7G4U1</accession>
<organism evidence="1">
    <name type="scientific">freshwater metagenome</name>
    <dbReference type="NCBI Taxonomy" id="449393"/>
    <lineage>
        <taxon>unclassified sequences</taxon>
        <taxon>metagenomes</taxon>
        <taxon>ecological metagenomes</taxon>
    </lineage>
</organism>
<sequence>MSSTKCTQLKPVFQHPQESITLGESRRLISTHVAARHECLQRLDGAAKPHGFVLQSVHELQKLNRELYVAKSPRAELDLNVDFCRRNIVRHPFAHALHLVNEALPSGRAPHFGRNLVDVLLAQLTISGNRTCFQECLKFPILGPAVVVGKVRFQRANECTGLSLRAKVGIYLPQAGLASGLLDSPG</sequence>